<dbReference type="InterPro" id="IPR029058">
    <property type="entry name" value="AB_hydrolase_fold"/>
</dbReference>
<dbReference type="Proteomes" id="UP001144036">
    <property type="component" value="Unassembled WGS sequence"/>
</dbReference>
<gene>
    <name evidence="1" type="ORF">OUY22_31510</name>
</gene>
<protein>
    <submittedName>
        <fullName evidence="1">Phosphoribosyltransferase</fullName>
    </submittedName>
</protein>
<evidence type="ECO:0000313" key="1">
    <source>
        <dbReference type="EMBL" id="MDA0637960.1"/>
    </source>
</evidence>
<keyword evidence="1" id="KW-0808">Transferase</keyword>
<feature type="non-terminal residue" evidence="1">
    <location>
        <position position="1"/>
    </location>
</feature>
<keyword evidence="2" id="KW-1185">Reference proteome</keyword>
<proteinExistence type="predicted"/>
<dbReference type="SUPFAM" id="SSF53474">
    <property type="entry name" value="alpha/beta-Hydrolases"/>
    <property type="match status" value="1"/>
</dbReference>
<accession>A0ABT4SLJ3</accession>
<dbReference type="EMBL" id="JAPNNL010000191">
    <property type="protein sequence ID" value="MDA0637960.1"/>
    <property type="molecule type" value="Genomic_DNA"/>
</dbReference>
<reference evidence="1" key="1">
    <citation type="submission" date="2022-11" db="EMBL/GenBank/DDBJ databases">
        <title>Nonomuraea corallina sp. nov., a new species of the genus Nonomuraea isolated from sea side sediment in Thai sea.</title>
        <authorList>
            <person name="Ngamcharungchit C."/>
            <person name="Matsumoto A."/>
            <person name="Suriyachadkun C."/>
            <person name="Panbangred W."/>
            <person name="Inahashi Y."/>
            <person name="Intra B."/>
        </authorList>
    </citation>
    <scope>NUCLEOTIDE SEQUENCE</scope>
    <source>
        <strain evidence="1">MCN248</strain>
    </source>
</reference>
<sequence length="66" mass="7294">VRAPTLLIVGGHDEQVLELNRQAQRELRGETRLEVVPGATHLFEEPGALEQVADLAARWFTAHLAP</sequence>
<dbReference type="GO" id="GO:0016757">
    <property type="term" value="F:glycosyltransferase activity"/>
    <property type="evidence" value="ECO:0007669"/>
    <property type="project" value="UniProtKB-KW"/>
</dbReference>
<evidence type="ECO:0000313" key="2">
    <source>
        <dbReference type="Proteomes" id="UP001144036"/>
    </source>
</evidence>
<keyword evidence="1" id="KW-0328">Glycosyltransferase</keyword>
<comment type="caution">
    <text evidence="1">The sequence shown here is derived from an EMBL/GenBank/DDBJ whole genome shotgun (WGS) entry which is preliminary data.</text>
</comment>
<name>A0ABT4SLJ3_9ACTN</name>
<organism evidence="1 2">
    <name type="scientific">Nonomuraea corallina</name>
    <dbReference type="NCBI Taxonomy" id="2989783"/>
    <lineage>
        <taxon>Bacteria</taxon>
        <taxon>Bacillati</taxon>
        <taxon>Actinomycetota</taxon>
        <taxon>Actinomycetes</taxon>
        <taxon>Streptosporangiales</taxon>
        <taxon>Streptosporangiaceae</taxon>
        <taxon>Nonomuraea</taxon>
    </lineage>
</organism>
<dbReference type="Gene3D" id="3.40.50.1820">
    <property type="entry name" value="alpha/beta hydrolase"/>
    <property type="match status" value="1"/>
</dbReference>